<feature type="transmembrane region" description="Helical" evidence="6">
    <location>
        <begin position="345"/>
        <end position="365"/>
    </location>
</feature>
<dbReference type="GO" id="GO:0005886">
    <property type="term" value="C:plasma membrane"/>
    <property type="evidence" value="ECO:0007669"/>
    <property type="project" value="TreeGrafter"/>
</dbReference>
<keyword evidence="5 6" id="KW-0472">Membrane</keyword>
<sequence length="503" mass="55188">MEWVGVPKVLGNSPAVQYGLVTVCLAGLQFAWSIEQSYFNIYLIDLGMTKAMLSIMWIACPLCGLLVQPIIGSLSDYSTSRIGRRRPYMVWGAILVTLSLLSFAWSPEIAVALNLKAVTVAMISVIIVDISINICQSCCRALVVDMFPGERQIEANGWAGFMSSIGHLISYLTASCDLSWLGFTNQLKAVCVLYSSALLITISISSAAVTERVLISSLVPKAHKSTARKLSDFVMLLWNSAMDLEAGMKSIFKVQMFAWYAWFTFLFYGATYAAEVWSYSQTRQVGTGDLARKGSLALTVFSFSATVFGYLLPRLPFKITNIWSATFVIYAIAVFFTGFTKDYGVVLFLFGLIGITWAATLWIPFSLTAKEIHNLPVDPDVDENAVESTITVLPEVSDVESQTLPGGVPYNSHYNHNRVSDNISLIPDVSENNIEHSGLFLGLHNASITIPQFVSTFGSYIIFKLMDVNPKNPHDGGRAIAVTLQVGAIAALLAAFYARKIKI</sequence>
<dbReference type="EMBL" id="BTGC01000003">
    <property type="protein sequence ID" value="GMM51014.1"/>
    <property type="molecule type" value="Genomic_DNA"/>
</dbReference>
<feature type="transmembrane region" description="Helical" evidence="6">
    <location>
        <begin position="54"/>
        <end position="75"/>
    </location>
</feature>
<evidence type="ECO:0000256" key="1">
    <source>
        <dbReference type="ARBA" id="ARBA00004141"/>
    </source>
</evidence>
<organism evidence="7 8">
    <name type="scientific">Starmerella bacillaris</name>
    <name type="common">Yeast</name>
    <name type="synonym">Candida zemplinina</name>
    <dbReference type="NCBI Taxonomy" id="1247836"/>
    <lineage>
        <taxon>Eukaryota</taxon>
        <taxon>Fungi</taxon>
        <taxon>Dikarya</taxon>
        <taxon>Ascomycota</taxon>
        <taxon>Saccharomycotina</taxon>
        <taxon>Dipodascomycetes</taxon>
        <taxon>Dipodascales</taxon>
        <taxon>Trichomonascaceae</taxon>
        <taxon>Starmerella</taxon>
    </lineage>
</organism>
<comment type="caution">
    <text evidence="7">The sequence shown here is derived from an EMBL/GenBank/DDBJ whole genome shotgun (WGS) entry which is preliminary data.</text>
</comment>
<dbReference type="AlphaFoldDB" id="A0AAV5RHL3"/>
<feature type="transmembrane region" description="Helical" evidence="6">
    <location>
        <begin position="319"/>
        <end position="339"/>
    </location>
</feature>
<evidence type="ECO:0000256" key="3">
    <source>
        <dbReference type="ARBA" id="ARBA00022692"/>
    </source>
</evidence>
<keyword evidence="8" id="KW-1185">Reference proteome</keyword>
<keyword evidence="4 6" id="KW-1133">Transmembrane helix</keyword>
<dbReference type="InterPro" id="IPR011701">
    <property type="entry name" value="MFS"/>
</dbReference>
<dbReference type="Gene3D" id="1.20.1250.20">
    <property type="entry name" value="MFS general substrate transporter like domains"/>
    <property type="match status" value="1"/>
</dbReference>
<dbReference type="Proteomes" id="UP001362899">
    <property type="component" value="Unassembled WGS sequence"/>
</dbReference>
<name>A0AAV5RHL3_STABA</name>
<feature type="transmembrane region" description="Helical" evidence="6">
    <location>
        <begin position="479"/>
        <end position="498"/>
    </location>
</feature>
<evidence type="ECO:0000256" key="6">
    <source>
        <dbReference type="SAM" id="Phobius"/>
    </source>
</evidence>
<dbReference type="SUPFAM" id="SSF103473">
    <property type="entry name" value="MFS general substrate transporter"/>
    <property type="match status" value="1"/>
</dbReference>
<evidence type="ECO:0000256" key="2">
    <source>
        <dbReference type="ARBA" id="ARBA00022448"/>
    </source>
</evidence>
<feature type="transmembrane region" description="Helical" evidence="6">
    <location>
        <begin position="294"/>
        <end position="312"/>
    </location>
</feature>
<keyword evidence="3 6" id="KW-0812">Transmembrane</keyword>
<evidence type="ECO:0000256" key="4">
    <source>
        <dbReference type="ARBA" id="ARBA00022989"/>
    </source>
</evidence>
<reference evidence="7 8" key="1">
    <citation type="journal article" date="2023" name="Elife">
        <title>Identification of key yeast species and microbe-microbe interactions impacting larval growth of Drosophila in the wild.</title>
        <authorList>
            <person name="Mure A."/>
            <person name="Sugiura Y."/>
            <person name="Maeda R."/>
            <person name="Honda K."/>
            <person name="Sakurai N."/>
            <person name="Takahashi Y."/>
            <person name="Watada M."/>
            <person name="Katoh T."/>
            <person name="Gotoh A."/>
            <person name="Gotoh Y."/>
            <person name="Taniguchi I."/>
            <person name="Nakamura K."/>
            <person name="Hayashi T."/>
            <person name="Katayama T."/>
            <person name="Uemura T."/>
            <person name="Hattori Y."/>
        </authorList>
    </citation>
    <scope>NUCLEOTIDE SEQUENCE [LARGE SCALE GENOMIC DNA]</scope>
    <source>
        <strain evidence="7 8">SB-73</strain>
    </source>
</reference>
<dbReference type="PANTHER" id="PTHR19432:SF76">
    <property type="entry name" value="TRANSPORTER, PUTATIVE (EUROFUNG)-RELATED"/>
    <property type="match status" value="1"/>
</dbReference>
<feature type="transmembrane region" description="Helical" evidence="6">
    <location>
        <begin position="439"/>
        <end position="463"/>
    </location>
</feature>
<keyword evidence="2" id="KW-0813">Transport</keyword>
<feature type="transmembrane region" description="Helical" evidence="6">
    <location>
        <begin position="117"/>
        <end position="143"/>
    </location>
</feature>
<gene>
    <name evidence="7" type="ORF">DASB73_019720</name>
</gene>
<feature type="transmembrane region" description="Helical" evidence="6">
    <location>
        <begin position="257"/>
        <end position="274"/>
    </location>
</feature>
<feature type="transmembrane region" description="Helical" evidence="6">
    <location>
        <begin position="87"/>
        <end position="105"/>
    </location>
</feature>
<accession>A0AAV5RHL3</accession>
<dbReference type="InterPro" id="IPR036259">
    <property type="entry name" value="MFS_trans_sf"/>
</dbReference>
<proteinExistence type="predicted"/>
<dbReference type="Pfam" id="PF07690">
    <property type="entry name" value="MFS_1"/>
    <property type="match status" value="1"/>
</dbReference>
<dbReference type="PANTHER" id="PTHR19432">
    <property type="entry name" value="SUGAR TRANSPORTER"/>
    <property type="match status" value="1"/>
</dbReference>
<protein>
    <submittedName>
        <fullName evidence="7">Uncharacterized protein</fullName>
    </submittedName>
</protein>
<evidence type="ECO:0000313" key="7">
    <source>
        <dbReference type="EMBL" id="GMM51014.1"/>
    </source>
</evidence>
<comment type="subcellular location">
    <subcellularLocation>
        <location evidence="1">Membrane</location>
        <topology evidence="1">Multi-pass membrane protein</topology>
    </subcellularLocation>
</comment>
<evidence type="ECO:0000256" key="5">
    <source>
        <dbReference type="ARBA" id="ARBA00023136"/>
    </source>
</evidence>
<dbReference type="GO" id="GO:0008506">
    <property type="term" value="F:sucrose:proton symporter activity"/>
    <property type="evidence" value="ECO:0007669"/>
    <property type="project" value="TreeGrafter"/>
</dbReference>
<evidence type="ECO:0000313" key="8">
    <source>
        <dbReference type="Proteomes" id="UP001362899"/>
    </source>
</evidence>